<proteinExistence type="predicted"/>
<sequence length="68" mass="7498">MSHRKRLSIAGQIASLNRHHPDDSRIPVLRKELAVAELCEHVERLAPEMTAVQREGVARFLLSGGTAA</sequence>
<name>A0A1G7YL61_PSEOR</name>
<evidence type="ECO:0000313" key="1">
    <source>
        <dbReference type="EMBL" id="SDG97233.1"/>
    </source>
</evidence>
<organism evidence="1 2">
    <name type="scientific">Pseudonocardia oroxyli</name>
    <dbReference type="NCBI Taxonomy" id="366584"/>
    <lineage>
        <taxon>Bacteria</taxon>
        <taxon>Bacillati</taxon>
        <taxon>Actinomycetota</taxon>
        <taxon>Actinomycetes</taxon>
        <taxon>Pseudonocardiales</taxon>
        <taxon>Pseudonocardiaceae</taxon>
        <taxon>Pseudonocardia</taxon>
    </lineage>
</organism>
<evidence type="ECO:0000313" key="2">
    <source>
        <dbReference type="Proteomes" id="UP000198967"/>
    </source>
</evidence>
<keyword evidence="2" id="KW-1185">Reference proteome</keyword>
<dbReference type="Proteomes" id="UP000198967">
    <property type="component" value="Unassembled WGS sequence"/>
</dbReference>
<reference evidence="1 2" key="1">
    <citation type="submission" date="2016-10" db="EMBL/GenBank/DDBJ databases">
        <authorList>
            <person name="de Groot N.N."/>
        </authorList>
    </citation>
    <scope>NUCLEOTIDE SEQUENCE [LARGE SCALE GENOMIC DNA]</scope>
    <source>
        <strain evidence="1 2">CGMCC 4.3143</strain>
    </source>
</reference>
<protein>
    <submittedName>
        <fullName evidence="1">Uncharacterized protein</fullName>
    </submittedName>
</protein>
<dbReference type="EMBL" id="FNBE01000017">
    <property type="protein sequence ID" value="SDG97233.1"/>
    <property type="molecule type" value="Genomic_DNA"/>
</dbReference>
<gene>
    <name evidence="1" type="ORF">SAMN05216377_11789</name>
</gene>
<dbReference type="OrthoDB" id="9793637at2"/>
<accession>A0A1G7YL61</accession>
<dbReference type="RefSeq" id="WP_143030183.1">
    <property type="nucleotide sequence ID" value="NZ_FNBE01000017.1"/>
</dbReference>
<dbReference type="AlphaFoldDB" id="A0A1G7YL61"/>